<dbReference type="GO" id="GO:0005524">
    <property type="term" value="F:ATP binding"/>
    <property type="evidence" value="ECO:0007669"/>
    <property type="project" value="UniProtKB-KW"/>
</dbReference>
<proteinExistence type="inferred from homology"/>
<name>A0ABZ2IUG0_9BACT</name>
<feature type="domain" description="ABC transporter" evidence="12">
    <location>
        <begin position="4"/>
        <end position="245"/>
    </location>
</feature>
<dbReference type="CDD" id="cd03255">
    <property type="entry name" value="ABC_MJ0796_LolCDE_FtsE"/>
    <property type="match status" value="1"/>
</dbReference>
<dbReference type="InterPro" id="IPR027417">
    <property type="entry name" value="P-loop_NTPase"/>
</dbReference>
<evidence type="ECO:0000256" key="5">
    <source>
        <dbReference type="ARBA" id="ARBA00022692"/>
    </source>
</evidence>
<dbReference type="PROSITE" id="PS00211">
    <property type="entry name" value="ABC_TRANSPORTER_1"/>
    <property type="match status" value="1"/>
</dbReference>
<dbReference type="EMBL" id="CP146609">
    <property type="protein sequence ID" value="WWX22344.1"/>
    <property type="molecule type" value="Genomic_DNA"/>
</dbReference>
<dbReference type="InterPro" id="IPR017911">
    <property type="entry name" value="MacB-like_ATP-bd"/>
</dbReference>
<dbReference type="PANTHER" id="PTHR24220">
    <property type="entry name" value="IMPORT ATP-BINDING PROTEIN"/>
    <property type="match status" value="1"/>
</dbReference>
<dbReference type="Gene3D" id="2.10.260.10">
    <property type="match status" value="1"/>
</dbReference>
<comment type="similarity">
    <text evidence="10">Belongs to the ABC transporter superfamily. Macrolide exporter (TC 3.A.1.122) family.</text>
</comment>
<keyword evidence="9 11" id="KW-0472">Membrane</keyword>
<dbReference type="InterPro" id="IPR037914">
    <property type="entry name" value="SpoVT-AbrB_sf"/>
</dbReference>
<evidence type="ECO:0000256" key="6">
    <source>
        <dbReference type="ARBA" id="ARBA00022741"/>
    </source>
</evidence>
<dbReference type="Pfam" id="PF02687">
    <property type="entry name" value="FtsX"/>
    <property type="match status" value="1"/>
</dbReference>
<feature type="transmembrane region" description="Helical" evidence="11">
    <location>
        <begin position="548"/>
        <end position="567"/>
    </location>
</feature>
<dbReference type="SUPFAM" id="SSF52540">
    <property type="entry name" value="P-loop containing nucleoside triphosphate hydrolases"/>
    <property type="match status" value="1"/>
</dbReference>
<dbReference type="RefSeq" id="WP_338668037.1">
    <property type="nucleotide sequence ID" value="NZ_CP146609.1"/>
</dbReference>
<comment type="subcellular location">
    <subcellularLocation>
        <location evidence="1">Cell inner membrane</location>
        <topology evidence="1">Multi-pass membrane protein</topology>
    </subcellularLocation>
</comment>
<organism evidence="13 14">
    <name type="scientific">Pseudodesulfovibrio methanolicus</name>
    <dbReference type="NCBI Taxonomy" id="3126690"/>
    <lineage>
        <taxon>Bacteria</taxon>
        <taxon>Pseudomonadati</taxon>
        <taxon>Thermodesulfobacteriota</taxon>
        <taxon>Desulfovibrionia</taxon>
        <taxon>Desulfovibrionales</taxon>
        <taxon>Desulfovibrionaceae</taxon>
    </lineage>
</organism>
<dbReference type="InterPro" id="IPR017871">
    <property type="entry name" value="ABC_transporter-like_CS"/>
</dbReference>
<protein>
    <submittedName>
        <fullName evidence="13">ATP-binding cassette domain-containing protein</fullName>
    </submittedName>
</protein>
<keyword evidence="14" id="KW-1185">Reference proteome</keyword>
<feature type="transmembrane region" description="Helical" evidence="11">
    <location>
        <begin position="573"/>
        <end position="598"/>
    </location>
</feature>
<dbReference type="Gene3D" id="3.40.50.300">
    <property type="entry name" value="P-loop containing nucleotide triphosphate hydrolases"/>
    <property type="match status" value="1"/>
</dbReference>
<evidence type="ECO:0000313" key="14">
    <source>
        <dbReference type="Proteomes" id="UP001385389"/>
    </source>
</evidence>
<dbReference type="SUPFAM" id="SSF89447">
    <property type="entry name" value="AbrB/MazE/MraZ-like"/>
    <property type="match status" value="1"/>
</dbReference>
<dbReference type="InterPro" id="IPR003593">
    <property type="entry name" value="AAA+_ATPase"/>
</dbReference>
<dbReference type="InterPro" id="IPR025857">
    <property type="entry name" value="MacB_PCD"/>
</dbReference>
<evidence type="ECO:0000256" key="11">
    <source>
        <dbReference type="SAM" id="Phobius"/>
    </source>
</evidence>
<sequence>MSLIELNGISKKYLTGEVETEALKQVTVSIEKGKLVTFVGPSGSGKTTLLNIIGCMDKPSSGEVRVTGARVDTLGKKEAANFRGKHLGFIFQSFNLIPVLSVYENIEYPLLMITRTSASERRERVMAVLEAVGMTDQKDKRPDQISGGQKQRVAVARALVTNPEVVLADEPTANLDHDTAHKIIDLMKKMRDTYGTTFVFSTTTRASSNTPMWCTALRTAGCLPEIRLSREATTMLNIFKIALRNLARYKRRTALTSLLIVIGVCMVVMFSGLAGSFKSMMIGIITDSVIGHMQIHRKGYFSSIDTMPLNLNMKGQAYKKIAETLDATPGVEAYAPRLKLGAVLSNYMESTNVRLSAIDPKREMAVCTALAGRMKQGAPGSGEDLLEKGQVVIPEKVAKSLGMKPGDSVVLVATNKDGSVNGMEFQLAGIIEDLMGPGGKDAYMHIEDARSLLRTEPGEVTEIVVRVSSFNKLKSIAGSLTATLGGFTNKKGQPAFELHTWDKLSPFSNIANMIDLMLVTVKIVMVAIVLISVLNVMLMSVFERVREIGTIAAMGTSPGTIMSLFVAEGVLLGVLGTALGLILGVGGLLAFKAAGVAFSFGRMDNLIVRPDINPGEMLFLSAIVLVASALAALQPAWKASRMEPVDALGHV</sequence>
<keyword evidence="6" id="KW-0547">Nucleotide-binding</keyword>
<feature type="transmembrane region" description="Helical" evidence="11">
    <location>
        <begin position="254"/>
        <end position="277"/>
    </location>
</feature>
<dbReference type="InterPro" id="IPR015854">
    <property type="entry name" value="ABC_transpr_LolD-like"/>
</dbReference>
<reference evidence="13 14" key="1">
    <citation type="submission" date="2024-03" db="EMBL/GenBank/DDBJ databases">
        <title>Phenotype and Genome Characterization of a Sulfate-Reducing Bacterium Pseudodesulfovibrio sp. strain 5S69, isolated from Petroleum Reservoir in Tatarstan (Russia).</title>
        <authorList>
            <person name="Bidzhieva S.K."/>
            <person name="Kadnikov V."/>
            <person name="Tourova T.P."/>
            <person name="Samigullina S.R."/>
            <person name="Sokolova D.S."/>
            <person name="Poltaraus A.B."/>
            <person name="Avtukh A.N."/>
            <person name="Tereshina V.M."/>
            <person name="Mardanov A.V."/>
            <person name="Nazina T.N."/>
        </authorList>
    </citation>
    <scope>NUCLEOTIDE SEQUENCE [LARGE SCALE GENOMIC DNA]</scope>
    <source>
        <strain evidence="13 14">5S69</strain>
    </source>
</reference>
<feature type="transmembrane region" description="Helical" evidence="11">
    <location>
        <begin position="618"/>
        <end position="637"/>
    </location>
</feature>
<dbReference type="Pfam" id="PF00005">
    <property type="entry name" value="ABC_tran"/>
    <property type="match status" value="1"/>
</dbReference>
<keyword evidence="7 13" id="KW-0067">ATP-binding</keyword>
<evidence type="ECO:0000256" key="3">
    <source>
        <dbReference type="ARBA" id="ARBA00022475"/>
    </source>
</evidence>
<dbReference type="PANTHER" id="PTHR24220:SF86">
    <property type="entry name" value="ABC TRANSPORTER ABCH.1"/>
    <property type="match status" value="1"/>
</dbReference>
<keyword evidence="3" id="KW-1003">Cell membrane</keyword>
<evidence type="ECO:0000256" key="9">
    <source>
        <dbReference type="ARBA" id="ARBA00023136"/>
    </source>
</evidence>
<evidence type="ECO:0000256" key="7">
    <source>
        <dbReference type="ARBA" id="ARBA00022840"/>
    </source>
</evidence>
<dbReference type="Pfam" id="PF12704">
    <property type="entry name" value="MacB_PCD"/>
    <property type="match status" value="1"/>
</dbReference>
<evidence type="ECO:0000256" key="8">
    <source>
        <dbReference type="ARBA" id="ARBA00022989"/>
    </source>
</evidence>
<keyword evidence="5 11" id="KW-0812">Transmembrane</keyword>
<evidence type="ECO:0000313" key="13">
    <source>
        <dbReference type="EMBL" id="WWX22344.1"/>
    </source>
</evidence>
<accession>A0ABZ2IUG0</accession>
<keyword evidence="2" id="KW-0813">Transport</keyword>
<dbReference type="InterPro" id="IPR003439">
    <property type="entry name" value="ABC_transporter-like_ATP-bd"/>
</dbReference>
<dbReference type="PROSITE" id="PS50893">
    <property type="entry name" value="ABC_TRANSPORTER_2"/>
    <property type="match status" value="1"/>
</dbReference>
<dbReference type="Proteomes" id="UP001385389">
    <property type="component" value="Chromosome"/>
</dbReference>
<evidence type="ECO:0000256" key="4">
    <source>
        <dbReference type="ARBA" id="ARBA00022519"/>
    </source>
</evidence>
<evidence type="ECO:0000256" key="10">
    <source>
        <dbReference type="ARBA" id="ARBA00038388"/>
    </source>
</evidence>
<feature type="transmembrane region" description="Helical" evidence="11">
    <location>
        <begin position="516"/>
        <end position="536"/>
    </location>
</feature>
<evidence type="ECO:0000256" key="1">
    <source>
        <dbReference type="ARBA" id="ARBA00004429"/>
    </source>
</evidence>
<dbReference type="SMART" id="SM00382">
    <property type="entry name" value="AAA"/>
    <property type="match status" value="1"/>
</dbReference>
<dbReference type="InterPro" id="IPR003838">
    <property type="entry name" value="ABC3_permease_C"/>
</dbReference>
<keyword evidence="8 11" id="KW-1133">Transmembrane helix</keyword>
<evidence type="ECO:0000259" key="12">
    <source>
        <dbReference type="PROSITE" id="PS50893"/>
    </source>
</evidence>
<gene>
    <name evidence="13" type="ORF">V8V93_18110</name>
</gene>
<evidence type="ECO:0000256" key="2">
    <source>
        <dbReference type="ARBA" id="ARBA00022448"/>
    </source>
</evidence>
<keyword evidence="4" id="KW-0997">Cell inner membrane</keyword>